<reference evidence="2" key="1">
    <citation type="submission" date="2022-09" db="EMBL/GenBank/DDBJ databases">
        <title>Actin cytoskeleton and complex cell architecture in an #Asgard archaeon.</title>
        <authorList>
            <person name="Ponce Toledo R.I."/>
            <person name="Schleper C."/>
            <person name="Rodrigues Oliveira T."/>
            <person name="Wollweber F."/>
            <person name="Xu J."/>
            <person name="Rittmann S."/>
            <person name="Klingl A."/>
            <person name="Pilhofer M."/>
        </authorList>
    </citation>
    <scope>NUCLEOTIDE SEQUENCE</scope>
    <source>
        <strain evidence="2">B-35</strain>
    </source>
</reference>
<evidence type="ECO:0008006" key="4">
    <source>
        <dbReference type="Google" id="ProtNLM"/>
    </source>
</evidence>
<proteinExistence type="predicted"/>
<dbReference type="Proteomes" id="UP001208689">
    <property type="component" value="Chromosome"/>
</dbReference>
<evidence type="ECO:0000313" key="3">
    <source>
        <dbReference type="Proteomes" id="UP001208689"/>
    </source>
</evidence>
<dbReference type="EMBL" id="CP104013">
    <property type="protein sequence ID" value="UYP47506.1"/>
    <property type="molecule type" value="Genomic_DNA"/>
</dbReference>
<name>A0ABY6HY49_9ARCH</name>
<keyword evidence="3" id="KW-1185">Reference proteome</keyword>
<evidence type="ECO:0000256" key="1">
    <source>
        <dbReference type="SAM" id="MobiDB-lite"/>
    </source>
</evidence>
<feature type="compositionally biased region" description="Low complexity" evidence="1">
    <location>
        <begin position="173"/>
        <end position="184"/>
    </location>
</feature>
<evidence type="ECO:0000313" key="2">
    <source>
        <dbReference type="EMBL" id="UYP47506.1"/>
    </source>
</evidence>
<sequence length="296" mass="33505">MALKTSMKIYDMDHHRQSFFGQKTGLLLDSANITDPFIYLRFLQKKPSGQWEKPSQKEGKNIKLNLLEIIQVIRIFSSETAKWSTVHKFGDENTSITVERSNGTVNFFVSGYNKYFKYPETKLFADLLDHIYHEKIENATGSKQNQISQSNISASSIHSSSSVTPNIPTKNISSSSQSSMQTTPSYSDQITQLKSAPIEYPPELDDIPPTPSTSPKLSFTPEEWFNALQQKEEFRLVPGDVIRTSGKALAFQILGHNEIWVPNSCVNNVNDSSTHGLWIKEWFLKKKIDDIFSTSA</sequence>
<protein>
    <recommendedName>
        <fullName evidence="4">SH3 domain-containing protein</fullName>
    </recommendedName>
</protein>
<organism evidence="2 3">
    <name type="scientific">Candidatus Lokiarchaeum ossiferum</name>
    <dbReference type="NCBI Taxonomy" id="2951803"/>
    <lineage>
        <taxon>Archaea</taxon>
        <taxon>Promethearchaeati</taxon>
        <taxon>Promethearchaeota</taxon>
        <taxon>Promethearchaeia</taxon>
        <taxon>Promethearchaeales</taxon>
        <taxon>Promethearchaeaceae</taxon>
        <taxon>Candidatus Lokiarchaeum</taxon>
    </lineage>
</organism>
<accession>A0ABY6HY49</accession>
<feature type="compositionally biased region" description="Polar residues" evidence="1">
    <location>
        <begin position="163"/>
        <end position="172"/>
    </location>
</feature>
<feature type="region of interest" description="Disordered" evidence="1">
    <location>
        <begin position="141"/>
        <end position="184"/>
    </location>
</feature>
<feature type="compositionally biased region" description="Low complexity" evidence="1">
    <location>
        <begin position="142"/>
        <end position="162"/>
    </location>
</feature>
<gene>
    <name evidence="2" type="ORF">NEF87_003791</name>
</gene>